<accession>A0A382D1R3</accession>
<evidence type="ECO:0000313" key="1">
    <source>
        <dbReference type="EMBL" id="SVB31661.1"/>
    </source>
</evidence>
<dbReference type="AlphaFoldDB" id="A0A382D1R3"/>
<proteinExistence type="predicted"/>
<feature type="non-terminal residue" evidence="1">
    <location>
        <position position="40"/>
    </location>
</feature>
<reference evidence="1" key="1">
    <citation type="submission" date="2018-05" db="EMBL/GenBank/DDBJ databases">
        <authorList>
            <person name="Lanie J.A."/>
            <person name="Ng W.-L."/>
            <person name="Kazmierczak K.M."/>
            <person name="Andrzejewski T.M."/>
            <person name="Davidsen T.M."/>
            <person name="Wayne K.J."/>
            <person name="Tettelin H."/>
            <person name="Glass J.I."/>
            <person name="Rusch D."/>
            <person name="Podicherti R."/>
            <person name="Tsui H.-C.T."/>
            <person name="Winkler M.E."/>
        </authorList>
    </citation>
    <scope>NUCLEOTIDE SEQUENCE</scope>
</reference>
<dbReference type="EMBL" id="UINC01036936">
    <property type="protein sequence ID" value="SVB31661.1"/>
    <property type="molecule type" value="Genomic_DNA"/>
</dbReference>
<name>A0A382D1R3_9ZZZZ</name>
<sequence>MDHSQIVSDPLIPGQWLGFAYSSRTVDDLFAVTEECFDGS</sequence>
<gene>
    <name evidence="1" type="ORF">METZ01_LOCUS184515</name>
</gene>
<protein>
    <submittedName>
        <fullName evidence="1">Uncharacterized protein</fullName>
    </submittedName>
</protein>
<organism evidence="1">
    <name type="scientific">marine metagenome</name>
    <dbReference type="NCBI Taxonomy" id="408172"/>
    <lineage>
        <taxon>unclassified sequences</taxon>
        <taxon>metagenomes</taxon>
        <taxon>ecological metagenomes</taxon>
    </lineage>
</organism>